<feature type="compositionally biased region" description="Acidic residues" evidence="1">
    <location>
        <begin position="361"/>
        <end position="370"/>
    </location>
</feature>
<dbReference type="InterPro" id="IPR045040">
    <property type="entry name" value="PORR_fam"/>
</dbReference>
<dbReference type="HOGENOM" id="CLU_024287_1_1_1"/>
<gene>
    <name evidence="3" type="ORF">AMTR_s00045p00194830</name>
</gene>
<dbReference type="Pfam" id="PF11955">
    <property type="entry name" value="PORR"/>
    <property type="match status" value="1"/>
</dbReference>
<dbReference type="GO" id="GO:0005739">
    <property type="term" value="C:mitochondrion"/>
    <property type="evidence" value="ECO:0007669"/>
    <property type="project" value="EnsemblPlants"/>
</dbReference>
<feature type="domain" description="PORR" evidence="2">
    <location>
        <begin position="4"/>
        <end position="330"/>
    </location>
</feature>
<accession>W1NX42</accession>
<proteinExistence type="predicted"/>
<dbReference type="GO" id="GO:0003723">
    <property type="term" value="F:RNA binding"/>
    <property type="evidence" value="ECO:0007669"/>
    <property type="project" value="EnsemblPlants"/>
</dbReference>
<evidence type="ECO:0000313" key="4">
    <source>
        <dbReference type="Proteomes" id="UP000017836"/>
    </source>
</evidence>
<feature type="region of interest" description="Disordered" evidence="1">
    <location>
        <begin position="334"/>
        <end position="370"/>
    </location>
</feature>
<dbReference type="AlphaFoldDB" id="W1NX42"/>
<dbReference type="EMBL" id="KI394661">
    <property type="protein sequence ID" value="ERN02172.1"/>
    <property type="molecule type" value="Genomic_DNA"/>
</dbReference>
<dbReference type="InterPro" id="IPR021099">
    <property type="entry name" value="PORR_domain"/>
</dbReference>
<evidence type="ECO:0000313" key="3">
    <source>
        <dbReference type="EMBL" id="ERN02172.1"/>
    </source>
</evidence>
<name>W1NX42_AMBTC</name>
<keyword evidence="4" id="KW-1185">Reference proteome</keyword>
<dbReference type="PANTHER" id="PTHR31476:SF13">
    <property type="entry name" value="PROTEIN WHAT'S THIS FACTOR 9, MITOCHONDRIAL"/>
    <property type="match status" value="1"/>
</dbReference>
<dbReference type="PANTHER" id="PTHR31476">
    <property type="entry name" value="PROTEIN WHAT'S THIS FACTOR 1 HOMOLOG, CHLOROPLASTIC"/>
    <property type="match status" value="1"/>
</dbReference>
<sequence>MKWKKDRYLDSLPVLDKIHDLKAIFAVKDYIIKEPDFCIPISCISKKNFELGIPIRVATFLRKYPTIFKEVTGEKYNLPWFRLTQEAIDLDSEEQAVYQNHLSDFIDRLKKLLFMTKEKRLPLQIIEGMRWYLGLPKEYLKVLKINSSGSFSLYDMVDGKQGLSLNCEALEVPISFIQQKSMREGSYREGGPIAFSLYPSKGLRLKRKIENWVEELQNLPYISPYEDPSDLNPNSDISEKRVVGVLHELLGLFVENLGERKKLLFLKKQLGLPQKFHKAFERHPHIFYLSLRNKTCHVILKEAYNKDSMIEKHPILGVRKKFMKLMDESKTVIVSKRHKKPAESDDEKDERCNGDLPAEWESGEEEENLI</sequence>
<evidence type="ECO:0000259" key="2">
    <source>
        <dbReference type="Pfam" id="PF11955"/>
    </source>
</evidence>
<evidence type="ECO:0000256" key="1">
    <source>
        <dbReference type="SAM" id="MobiDB-lite"/>
    </source>
</evidence>
<reference evidence="4" key="1">
    <citation type="journal article" date="2013" name="Science">
        <title>The Amborella genome and the evolution of flowering plants.</title>
        <authorList>
            <consortium name="Amborella Genome Project"/>
        </authorList>
    </citation>
    <scope>NUCLEOTIDE SEQUENCE [LARGE SCALE GENOMIC DNA]</scope>
</reference>
<dbReference type="STRING" id="13333.W1NX42"/>
<dbReference type="GO" id="GO:0000373">
    <property type="term" value="P:Group II intron splicing"/>
    <property type="evidence" value="ECO:0007669"/>
    <property type="project" value="EnsemblPlants"/>
</dbReference>
<dbReference type="OMA" id="LCLRQHL"/>
<dbReference type="GO" id="GO:0017004">
    <property type="term" value="P:cytochrome complex assembly"/>
    <property type="evidence" value="ECO:0007669"/>
    <property type="project" value="EnsemblPlants"/>
</dbReference>
<protein>
    <recommendedName>
        <fullName evidence="2">PORR domain-containing protein</fullName>
    </recommendedName>
</protein>
<organism evidence="3 4">
    <name type="scientific">Amborella trichopoda</name>
    <dbReference type="NCBI Taxonomy" id="13333"/>
    <lineage>
        <taxon>Eukaryota</taxon>
        <taxon>Viridiplantae</taxon>
        <taxon>Streptophyta</taxon>
        <taxon>Embryophyta</taxon>
        <taxon>Tracheophyta</taxon>
        <taxon>Spermatophyta</taxon>
        <taxon>Magnoliopsida</taxon>
        <taxon>Amborellales</taxon>
        <taxon>Amborellaceae</taxon>
        <taxon>Amborella</taxon>
    </lineage>
</organism>
<dbReference type="Gramene" id="ERN02172">
    <property type="protein sequence ID" value="ERN02172"/>
    <property type="gene ID" value="AMTR_s00045p00194830"/>
</dbReference>
<dbReference type="Proteomes" id="UP000017836">
    <property type="component" value="Unassembled WGS sequence"/>
</dbReference>
<dbReference type="eggNOG" id="ENOG502QPKI">
    <property type="taxonomic scope" value="Eukaryota"/>
</dbReference>